<dbReference type="PANTHER" id="PTHR45708:SF49">
    <property type="entry name" value="ENDOCHITINASE"/>
    <property type="match status" value="1"/>
</dbReference>
<feature type="region of interest" description="Disordered" evidence="11">
    <location>
        <begin position="352"/>
        <end position="404"/>
    </location>
</feature>
<comment type="catalytic activity">
    <reaction evidence="1">
        <text>Random endo-hydrolysis of N-acetyl-beta-D-glucosaminide (1-&gt;4)-beta-linkages in chitin and chitodextrins.</text>
        <dbReference type="EC" id="3.2.1.14"/>
    </reaction>
</comment>
<evidence type="ECO:0000256" key="5">
    <source>
        <dbReference type="ARBA" id="ARBA00023024"/>
    </source>
</evidence>
<evidence type="ECO:0000256" key="1">
    <source>
        <dbReference type="ARBA" id="ARBA00000822"/>
    </source>
</evidence>
<evidence type="ECO:0000256" key="4">
    <source>
        <dbReference type="ARBA" id="ARBA00022801"/>
    </source>
</evidence>
<protein>
    <recommendedName>
        <fullName evidence="2">chitinase</fullName>
        <ecNumber evidence="2">3.2.1.14</ecNumber>
    </recommendedName>
</protein>
<dbReference type="GO" id="GO:0008843">
    <property type="term" value="F:endochitinase activity"/>
    <property type="evidence" value="ECO:0007669"/>
    <property type="project" value="UniProtKB-EC"/>
</dbReference>
<keyword evidence="12" id="KW-0732">Signal</keyword>
<name>A0A6A6BGN5_9PEZI</name>
<evidence type="ECO:0000256" key="11">
    <source>
        <dbReference type="SAM" id="MobiDB-lite"/>
    </source>
</evidence>
<keyword evidence="7 10" id="KW-0326">Glycosidase</keyword>
<evidence type="ECO:0000256" key="12">
    <source>
        <dbReference type="SAM" id="SignalP"/>
    </source>
</evidence>
<dbReference type="InterPro" id="IPR001579">
    <property type="entry name" value="Glyco_hydro_18_chit_AS"/>
</dbReference>
<dbReference type="Proteomes" id="UP000799438">
    <property type="component" value="Unassembled WGS sequence"/>
</dbReference>
<dbReference type="EC" id="3.2.1.14" evidence="2"/>
<evidence type="ECO:0000256" key="3">
    <source>
        <dbReference type="ARBA" id="ARBA00022669"/>
    </source>
</evidence>
<evidence type="ECO:0000256" key="6">
    <source>
        <dbReference type="ARBA" id="ARBA00023277"/>
    </source>
</evidence>
<proteinExistence type="inferred from homology"/>
<evidence type="ECO:0000256" key="8">
    <source>
        <dbReference type="ARBA" id="ARBA00023326"/>
    </source>
</evidence>
<feature type="signal peptide" evidence="12">
    <location>
        <begin position="1"/>
        <end position="22"/>
    </location>
</feature>
<dbReference type="GO" id="GO:0005576">
    <property type="term" value="C:extracellular region"/>
    <property type="evidence" value="ECO:0007669"/>
    <property type="project" value="TreeGrafter"/>
</dbReference>
<dbReference type="GeneID" id="54301586"/>
<dbReference type="InterPro" id="IPR017853">
    <property type="entry name" value="GH"/>
</dbReference>
<dbReference type="SUPFAM" id="SSF51445">
    <property type="entry name" value="(Trans)glycosidases"/>
    <property type="match status" value="1"/>
</dbReference>
<gene>
    <name evidence="14" type="ORF">K452DRAFT_317684</name>
</gene>
<evidence type="ECO:0000256" key="10">
    <source>
        <dbReference type="RuleBase" id="RU000489"/>
    </source>
</evidence>
<dbReference type="InterPro" id="IPR001223">
    <property type="entry name" value="Glyco_hydro18_cat"/>
</dbReference>
<dbReference type="RefSeq" id="XP_033398470.1">
    <property type="nucleotide sequence ID" value="XM_033544090.1"/>
</dbReference>
<dbReference type="GO" id="GO:0008061">
    <property type="term" value="F:chitin binding"/>
    <property type="evidence" value="ECO:0007669"/>
    <property type="project" value="UniProtKB-KW"/>
</dbReference>
<keyword evidence="4 10" id="KW-0378">Hydrolase</keyword>
<dbReference type="AlphaFoldDB" id="A0A6A6BGN5"/>
<dbReference type="Pfam" id="PF00704">
    <property type="entry name" value="Glyco_hydro_18"/>
    <property type="match status" value="1"/>
</dbReference>
<evidence type="ECO:0000256" key="9">
    <source>
        <dbReference type="ARBA" id="ARBA00025727"/>
    </source>
</evidence>
<evidence type="ECO:0000259" key="13">
    <source>
        <dbReference type="PROSITE" id="PS51910"/>
    </source>
</evidence>
<feature type="compositionally biased region" description="Low complexity" evidence="11">
    <location>
        <begin position="357"/>
        <end position="366"/>
    </location>
</feature>
<dbReference type="OrthoDB" id="6020543at2759"/>
<keyword evidence="15" id="KW-1185">Reference proteome</keyword>
<dbReference type="Gene3D" id="3.20.20.80">
    <property type="entry name" value="Glycosidases"/>
    <property type="match status" value="1"/>
</dbReference>
<organism evidence="14 15">
    <name type="scientific">Aplosporella prunicola CBS 121167</name>
    <dbReference type="NCBI Taxonomy" id="1176127"/>
    <lineage>
        <taxon>Eukaryota</taxon>
        <taxon>Fungi</taxon>
        <taxon>Dikarya</taxon>
        <taxon>Ascomycota</taxon>
        <taxon>Pezizomycotina</taxon>
        <taxon>Dothideomycetes</taxon>
        <taxon>Dothideomycetes incertae sedis</taxon>
        <taxon>Botryosphaeriales</taxon>
        <taxon>Aplosporellaceae</taxon>
        <taxon>Aplosporella</taxon>
    </lineage>
</organism>
<keyword evidence="6" id="KW-0119">Carbohydrate metabolism</keyword>
<keyword evidence="8" id="KW-0624">Polysaccharide degradation</keyword>
<dbReference type="GO" id="GO:0000272">
    <property type="term" value="P:polysaccharide catabolic process"/>
    <property type="evidence" value="ECO:0007669"/>
    <property type="project" value="UniProtKB-KW"/>
</dbReference>
<keyword evidence="3" id="KW-0147">Chitin-binding</keyword>
<feature type="domain" description="GH18" evidence="13">
    <location>
        <begin position="30"/>
        <end position="338"/>
    </location>
</feature>
<keyword evidence="5" id="KW-0146">Chitin degradation</keyword>
<evidence type="ECO:0000256" key="2">
    <source>
        <dbReference type="ARBA" id="ARBA00012729"/>
    </source>
</evidence>
<dbReference type="GO" id="GO:0006032">
    <property type="term" value="P:chitin catabolic process"/>
    <property type="evidence" value="ECO:0007669"/>
    <property type="project" value="UniProtKB-KW"/>
</dbReference>
<dbReference type="CDD" id="cd02877">
    <property type="entry name" value="GH18_hevamine_XipI_class_III"/>
    <property type="match status" value="1"/>
</dbReference>
<reference evidence="14" key="1">
    <citation type="journal article" date="2020" name="Stud. Mycol.">
        <title>101 Dothideomycetes genomes: a test case for predicting lifestyles and emergence of pathogens.</title>
        <authorList>
            <person name="Haridas S."/>
            <person name="Albert R."/>
            <person name="Binder M."/>
            <person name="Bloem J."/>
            <person name="Labutti K."/>
            <person name="Salamov A."/>
            <person name="Andreopoulos B."/>
            <person name="Baker S."/>
            <person name="Barry K."/>
            <person name="Bills G."/>
            <person name="Bluhm B."/>
            <person name="Cannon C."/>
            <person name="Castanera R."/>
            <person name="Culley D."/>
            <person name="Daum C."/>
            <person name="Ezra D."/>
            <person name="Gonzalez J."/>
            <person name="Henrissat B."/>
            <person name="Kuo A."/>
            <person name="Liang C."/>
            <person name="Lipzen A."/>
            <person name="Lutzoni F."/>
            <person name="Magnuson J."/>
            <person name="Mondo S."/>
            <person name="Nolan M."/>
            <person name="Ohm R."/>
            <person name="Pangilinan J."/>
            <person name="Park H.-J."/>
            <person name="Ramirez L."/>
            <person name="Alfaro M."/>
            <person name="Sun H."/>
            <person name="Tritt A."/>
            <person name="Yoshinaga Y."/>
            <person name="Zwiers L.-H."/>
            <person name="Turgeon B."/>
            <person name="Goodwin S."/>
            <person name="Spatafora J."/>
            <person name="Crous P."/>
            <person name="Grigoriev I."/>
        </authorList>
    </citation>
    <scope>NUCLEOTIDE SEQUENCE</scope>
    <source>
        <strain evidence="14">CBS 121167</strain>
    </source>
</reference>
<dbReference type="InterPro" id="IPR045321">
    <property type="entry name" value="Cts1-like"/>
</dbReference>
<evidence type="ECO:0000313" key="15">
    <source>
        <dbReference type="Proteomes" id="UP000799438"/>
    </source>
</evidence>
<evidence type="ECO:0000256" key="7">
    <source>
        <dbReference type="ARBA" id="ARBA00023295"/>
    </source>
</evidence>
<feature type="chain" id="PRO_5025633487" description="chitinase" evidence="12">
    <location>
        <begin position="23"/>
        <end position="404"/>
    </location>
</feature>
<dbReference type="PROSITE" id="PS51910">
    <property type="entry name" value="GH18_2"/>
    <property type="match status" value="1"/>
</dbReference>
<dbReference type="InterPro" id="IPR050542">
    <property type="entry name" value="Glycosyl_Hydrlase18_Chitinase"/>
</dbReference>
<sequence>MFTLPKIASAMLALGAFRGAYAGFDPNAKTNVVVYWGQNSHGQGSGPEAQQRLGYYCKNYPEIDVIPLAFVTVISDQNGLPQMNFANQGCNVFPGTNTMNCPDIANDIHVCQNTYNKTILLSLGGATYTQGGFSSPSAAQLAARMLWQTFGPLSSPYTTSLRPFSTAAIDGFDLDFESATSNMKPFADELRRLMDTQPDGKRRFLTAAPQCPYPDYADKDFLDGGSRVDAVFVQFYNNYCGVNSFVPGAAEQWNFNMHTWDDWARRIAGARPNAKVLVGVPASSTAAGSGYLSPDRLRPVLEFSARFPSFAGVMLWDASQMAANAPFVQSVKSVLEGVRAADENAQLPLCRPEQGAQQQQQQQQQQPMLEPAPQGRNASWGKREEDGGEESVRARGARAEGELV</sequence>
<accession>A0A6A6BGN5</accession>
<evidence type="ECO:0000313" key="14">
    <source>
        <dbReference type="EMBL" id="KAF2142758.1"/>
    </source>
</evidence>
<feature type="compositionally biased region" description="Basic and acidic residues" evidence="11">
    <location>
        <begin position="381"/>
        <end position="404"/>
    </location>
</feature>
<dbReference type="EMBL" id="ML995483">
    <property type="protein sequence ID" value="KAF2142758.1"/>
    <property type="molecule type" value="Genomic_DNA"/>
</dbReference>
<comment type="similarity">
    <text evidence="9">Belongs to the glycosyl hydrolase 18 family. Chitinase class III subfamily.</text>
</comment>
<dbReference type="PROSITE" id="PS01095">
    <property type="entry name" value="GH18_1"/>
    <property type="match status" value="1"/>
</dbReference>
<dbReference type="PANTHER" id="PTHR45708">
    <property type="entry name" value="ENDOCHITINASE"/>
    <property type="match status" value="1"/>
</dbReference>